<dbReference type="PRINTS" id="PR00420">
    <property type="entry name" value="RNGMNOXGNASE"/>
</dbReference>
<name>A0A6A6VXS2_9PEZI</name>
<dbReference type="InterPro" id="IPR036188">
    <property type="entry name" value="FAD/NAD-bd_sf"/>
</dbReference>
<accession>A0A6A6VXS2</accession>
<evidence type="ECO:0000256" key="1">
    <source>
        <dbReference type="ARBA" id="ARBA00007992"/>
    </source>
</evidence>
<gene>
    <name evidence="8" type="ORF">EJ05DRAFT_478846</name>
</gene>
<dbReference type="Gene3D" id="3.50.50.60">
    <property type="entry name" value="FAD/NAD(P)-binding domain"/>
    <property type="match status" value="1"/>
</dbReference>
<comment type="similarity">
    <text evidence="1">Belongs to the paxM FAD-dependent monooxygenase family.</text>
</comment>
<dbReference type="InterPro" id="IPR050493">
    <property type="entry name" value="FAD-dep_Monooxygenase_BioMet"/>
</dbReference>
<dbReference type="InterPro" id="IPR002938">
    <property type="entry name" value="FAD-bd"/>
</dbReference>
<dbReference type="SUPFAM" id="SSF51905">
    <property type="entry name" value="FAD/NAD(P)-binding domain"/>
    <property type="match status" value="1"/>
</dbReference>
<protein>
    <submittedName>
        <fullName evidence="8">FAD/NAD(P)-binding domain-containing protein</fullName>
    </submittedName>
</protein>
<feature type="region of interest" description="Disordered" evidence="6">
    <location>
        <begin position="1"/>
        <end position="23"/>
    </location>
</feature>
<evidence type="ECO:0000256" key="5">
    <source>
        <dbReference type="ARBA" id="ARBA00023033"/>
    </source>
</evidence>
<dbReference type="GO" id="GO:0004497">
    <property type="term" value="F:monooxygenase activity"/>
    <property type="evidence" value="ECO:0007669"/>
    <property type="project" value="UniProtKB-KW"/>
</dbReference>
<reference evidence="8" key="1">
    <citation type="journal article" date="2020" name="Stud. Mycol.">
        <title>101 Dothideomycetes genomes: a test case for predicting lifestyles and emergence of pathogens.</title>
        <authorList>
            <person name="Haridas S."/>
            <person name="Albert R."/>
            <person name="Binder M."/>
            <person name="Bloem J."/>
            <person name="Labutti K."/>
            <person name="Salamov A."/>
            <person name="Andreopoulos B."/>
            <person name="Baker S."/>
            <person name="Barry K."/>
            <person name="Bills G."/>
            <person name="Bluhm B."/>
            <person name="Cannon C."/>
            <person name="Castanera R."/>
            <person name="Culley D."/>
            <person name="Daum C."/>
            <person name="Ezra D."/>
            <person name="Gonzalez J."/>
            <person name="Henrissat B."/>
            <person name="Kuo A."/>
            <person name="Liang C."/>
            <person name="Lipzen A."/>
            <person name="Lutzoni F."/>
            <person name="Magnuson J."/>
            <person name="Mondo S."/>
            <person name="Nolan M."/>
            <person name="Ohm R."/>
            <person name="Pangilinan J."/>
            <person name="Park H.-J."/>
            <person name="Ramirez L."/>
            <person name="Alfaro M."/>
            <person name="Sun H."/>
            <person name="Tritt A."/>
            <person name="Yoshinaga Y."/>
            <person name="Zwiers L.-H."/>
            <person name="Turgeon B."/>
            <person name="Goodwin S."/>
            <person name="Spatafora J."/>
            <person name="Crous P."/>
            <person name="Grigoriev I."/>
        </authorList>
    </citation>
    <scope>NUCLEOTIDE SEQUENCE</scope>
    <source>
        <strain evidence="8">CBS 121739</strain>
    </source>
</reference>
<keyword evidence="4" id="KW-0560">Oxidoreductase</keyword>
<proteinExistence type="inferred from homology"/>
<dbReference type="EMBL" id="ML996578">
    <property type="protein sequence ID" value="KAF2755033.1"/>
    <property type="molecule type" value="Genomic_DNA"/>
</dbReference>
<feature type="domain" description="FAD-binding" evidence="7">
    <location>
        <begin position="59"/>
        <end position="404"/>
    </location>
</feature>
<sequence>MSSAETNSHTDASEESTGRLQNTESLVYPTRSLHFLKRLDAASSRADGYKAEPSSLKLNIIVVGGGLGGLSAAIALARKGHTVTVLEAAPELGEVGAGIQVPPNSSRLLLAWGIAPFLQGKAVETEAITLRRWRNGAKIGYTKLLPDFRESYDAPYWVVHRAHLLDALLQLALKHGVTVQTDARVLQYDPSKPSLTLHTGVEKTADLIVAADGVKSLARPAILTTPDTPPRYTRFAAYRATVSTQKMRADPRTAELLDRPGQNLWLGPQRHIMAYSIAAGETFNLVISHPATTDPATWRQDDNVAEMKRQFEGWDPRIVGVLDMVEQTTRWPLMAYRDALPRWVHRDGKMCMLGDAAHAMLPYMSQGAAMAVEDGAALAEAIGCVGRKEDMGRALGVWESVRLKRTSGMQQAAWVQGKLWHFEDGAEQRARDESMRAEVEGVHFVESANQWSDPVTQAWTYAYDAEMEVRVAFRE</sequence>
<keyword evidence="5" id="KW-0503">Monooxygenase</keyword>
<dbReference type="PANTHER" id="PTHR13789">
    <property type="entry name" value="MONOOXYGENASE"/>
    <property type="match status" value="1"/>
</dbReference>
<dbReference type="Proteomes" id="UP000799437">
    <property type="component" value="Unassembled WGS sequence"/>
</dbReference>
<evidence type="ECO:0000313" key="8">
    <source>
        <dbReference type="EMBL" id="KAF2755033.1"/>
    </source>
</evidence>
<dbReference type="GO" id="GO:0071949">
    <property type="term" value="F:FAD binding"/>
    <property type="evidence" value="ECO:0007669"/>
    <property type="project" value="InterPro"/>
</dbReference>
<organism evidence="8 9">
    <name type="scientific">Pseudovirgaria hyperparasitica</name>
    <dbReference type="NCBI Taxonomy" id="470096"/>
    <lineage>
        <taxon>Eukaryota</taxon>
        <taxon>Fungi</taxon>
        <taxon>Dikarya</taxon>
        <taxon>Ascomycota</taxon>
        <taxon>Pezizomycotina</taxon>
        <taxon>Dothideomycetes</taxon>
        <taxon>Dothideomycetes incertae sedis</taxon>
        <taxon>Acrospermales</taxon>
        <taxon>Acrospermaceae</taxon>
        <taxon>Pseudovirgaria</taxon>
    </lineage>
</organism>
<dbReference type="OrthoDB" id="16820at2759"/>
<evidence type="ECO:0000256" key="4">
    <source>
        <dbReference type="ARBA" id="ARBA00023002"/>
    </source>
</evidence>
<evidence type="ECO:0000256" key="3">
    <source>
        <dbReference type="ARBA" id="ARBA00022827"/>
    </source>
</evidence>
<dbReference type="GeneID" id="54485596"/>
<dbReference type="SUPFAM" id="SSF54373">
    <property type="entry name" value="FAD-linked reductases, C-terminal domain"/>
    <property type="match status" value="1"/>
</dbReference>
<evidence type="ECO:0000259" key="7">
    <source>
        <dbReference type="Pfam" id="PF01494"/>
    </source>
</evidence>
<evidence type="ECO:0000256" key="6">
    <source>
        <dbReference type="SAM" id="MobiDB-lite"/>
    </source>
</evidence>
<keyword evidence="2" id="KW-0285">Flavoprotein</keyword>
<feature type="compositionally biased region" description="Polar residues" evidence="6">
    <location>
        <begin position="1"/>
        <end position="10"/>
    </location>
</feature>
<evidence type="ECO:0000313" key="9">
    <source>
        <dbReference type="Proteomes" id="UP000799437"/>
    </source>
</evidence>
<evidence type="ECO:0000256" key="2">
    <source>
        <dbReference type="ARBA" id="ARBA00022630"/>
    </source>
</evidence>
<dbReference type="FunFam" id="3.50.50.60:FF:000115">
    <property type="entry name" value="Salicylate hydroxylase, putative"/>
    <property type="match status" value="1"/>
</dbReference>
<keyword evidence="3" id="KW-0274">FAD</keyword>
<dbReference type="PANTHER" id="PTHR13789:SF306">
    <property type="entry name" value="HYDROXYLASE, PUTATIVE-RELATED"/>
    <property type="match status" value="1"/>
</dbReference>
<keyword evidence="9" id="KW-1185">Reference proteome</keyword>
<dbReference type="AlphaFoldDB" id="A0A6A6VXS2"/>
<dbReference type="Pfam" id="PF01494">
    <property type="entry name" value="FAD_binding_3"/>
    <property type="match status" value="1"/>
</dbReference>
<dbReference type="RefSeq" id="XP_033597484.1">
    <property type="nucleotide sequence ID" value="XM_033744542.1"/>
</dbReference>